<accession>A0ABN7S5Q8</accession>
<keyword evidence="3" id="KW-0732">Signal</keyword>
<dbReference type="EMBL" id="OU015568">
    <property type="protein sequence ID" value="CAG5091064.1"/>
    <property type="molecule type" value="Genomic_DNA"/>
</dbReference>
<dbReference type="PANTHER" id="PTHR22923:SF116">
    <property type="entry name" value="C1Q DOMAIN-CONTAINING PROTEIN"/>
    <property type="match status" value="1"/>
</dbReference>
<reference evidence="5 6" key="1">
    <citation type="submission" date="2021-04" db="EMBL/GenBank/DDBJ databases">
        <authorList>
            <person name="Bliznina A."/>
        </authorList>
    </citation>
    <scope>NUCLEOTIDE SEQUENCE [LARGE SCALE GENOMIC DNA]</scope>
</reference>
<dbReference type="InterPro" id="IPR001073">
    <property type="entry name" value="C1q_dom"/>
</dbReference>
<dbReference type="Pfam" id="PF00386">
    <property type="entry name" value="C1q"/>
    <property type="match status" value="1"/>
</dbReference>
<evidence type="ECO:0000256" key="1">
    <source>
        <dbReference type="ARBA" id="ARBA00004613"/>
    </source>
</evidence>
<name>A0ABN7S5Q8_OIKDI</name>
<evidence type="ECO:0000259" key="4">
    <source>
        <dbReference type="Pfam" id="PF00386"/>
    </source>
</evidence>
<evidence type="ECO:0000256" key="2">
    <source>
        <dbReference type="ARBA" id="ARBA00022525"/>
    </source>
</evidence>
<organism evidence="5 6">
    <name type="scientific">Oikopleura dioica</name>
    <name type="common">Tunicate</name>
    <dbReference type="NCBI Taxonomy" id="34765"/>
    <lineage>
        <taxon>Eukaryota</taxon>
        <taxon>Metazoa</taxon>
        <taxon>Chordata</taxon>
        <taxon>Tunicata</taxon>
        <taxon>Appendicularia</taxon>
        <taxon>Copelata</taxon>
        <taxon>Oikopleuridae</taxon>
        <taxon>Oikopleura</taxon>
    </lineage>
</organism>
<proteinExistence type="predicted"/>
<feature type="domain" description="C1q" evidence="4">
    <location>
        <begin position="6"/>
        <end position="103"/>
    </location>
</feature>
<keyword evidence="2" id="KW-0964">Secreted</keyword>
<comment type="subcellular location">
    <subcellularLocation>
        <location evidence="1">Secreted</location>
    </subcellularLocation>
</comment>
<sequence length="139" mass="14763">MGAKGVLRFTTAYLNLNEVFSGNGGLSTSTGVFTAPVGGLYSFTVTALAVTNKVTGIALRRNRHNLAYASSTDNQMSMTISTVLLLKANDKVDVYLVQGKVNGGAVLNKAAAIRFTAVDFKLLFGSTQIPDKCDELQTH</sequence>
<dbReference type="PANTHER" id="PTHR22923">
    <property type="entry name" value="CEREBELLIN-RELATED"/>
    <property type="match status" value="1"/>
</dbReference>
<dbReference type="Gene3D" id="2.60.120.40">
    <property type="match status" value="1"/>
</dbReference>
<dbReference type="InterPro" id="IPR050822">
    <property type="entry name" value="Cerebellin_Synaptic_Org"/>
</dbReference>
<gene>
    <name evidence="5" type="ORF">OKIOD_LOCUS4395</name>
</gene>
<evidence type="ECO:0000313" key="5">
    <source>
        <dbReference type="EMBL" id="CAG5091064.1"/>
    </source>
</evidence>
<protein>
    <submittedName>
        <fullName evidence="5">Oidioi.mRNA.OKI2018_I69.PAR.g12837.t1.cds</fullName>
    </submittedName>
</protein>
<dbReference type="InterPro" id="IPR008983">
    <property type="entry name" value="Tumour_necrosis_fac-like_dom"/>
</dbReference>
<dbReference type="SUPFAM" id="SSF49842">
    <property type="entry name" value="TNF-like"/>
    <property type="match status" value="1"/>
</dbReference>
<keyword evidence="6" id="KW-1185">Reference proteome</keyword>
<evidence type="ECO:0000256" key="3">
    <source>
        <dbReference type="ARBA" id="ARBA00022729"/>
    </source>
</evidence>
<dbReference type="Proteomes" id="UP001158576">
    <property type="component" value="Chromosome PAR"/>
</dbReference>
<evidence type="ECO:0000313" key="6">
    <source>
        <dbReference type="Proteomes" id="UP001158576"/>
    </source>
</evidence>